<dbReference type="Proteomes" id="UP000265515">
    <property type="component" value="Unassembled WGS sequence"/>
</dbReference>
<keyword evidence="3" id="KW-1185">Reference proteome</keyword>
<feature type="compositionally biased region" description="Basic and acidic residues" evidence="1">
    <location>
        <begin position="40"/>
        <end position="54"/>
    </location>
</feature>
<dbReference type="AlphaFoldDB" id="A0A388KYC4"/>
<feature type="region of interest" description="Disordered" evidence="1">
    <location>
        <begin position="227"/>
        <end position="256"/>
    </location>
</feature>
<feature type="compositionally biased region" description="Basic and acidic residues" evidence="1">
    <location>
        <begin position="83"/>
        <end position="103"/>
    </location>
</feature>
<feature type="region of interest" description="Disordered" evidence="1">
    <location>
        <begin position="1"/>
        <end position="103"/>
    </location>
</feature>
<gene>
    <name evidence="2" type="ORF">CBR_g19554</name>
</gene>
<reference evidence="2 3" key="1">
    <citation type="journal article" date="2018" name="Cell">
        <title>The Chara Genome: Secondary Complexity and Implications for Plant Terrestrialization.</title>
        <authorList>
            <person name="Nishiyama T."/>
            <person name="Sakayama H."/>
            <person name="Vries J.D."/>
            <person name="Buschmann H."/>
            <person name="Saint-Marcoux D."/>
            <person name="Ullrich K.K."/>
            <person name="Haas F.B."/>
            <person name="Vanderstraeten L."/>
            <person name="Becker D."/>
            <person name="Lang D."/>
            <person name="Vosolsobe S."/>
            <person name="Rombauts S."/>
            <person name="Wilhelmsson P.K.I."/>
            <person name="Janitza P."/>
            <person name="Kern R."/>
            <person name="Heyl A."/>
            <person name="Rumpler F."/>
            <person name="Villalobos L.I.A.C."/>
            <person name="Clay J.M."/>
            <person name="Skokan R."/>
            <person name="Toyoda A."/>
            <person name="Suzuki Y."/>
            <person name="Kagoshima H."/>
            <person name="Schijlen E."/>
            <person name="Tajeshwar N."/>
            <person name="Catarino B."/>
            <person name="Hetherington A.J."/>
            <person name="Saltykova A."/>
            <person name="Bonnot C."/>
            <person name="Breuninger H."/>
            <person name="Symeonidi A."/>
            <person name="Radhakrishnan G.V."/>
            <person name="Van Nieuwerburgh F."/>
            <person name="Deforce D."/>
            <person name="Chang C."/>
            <person name="Karol K.G."/>
            <person name="Hedrich R."/>
            <person name="Ulvskov P."/>
            <person name="Glockner G."/>
            <person name="Delwiche C.F."/>
            <person name="Petrasek J."/>
            <person name="Van de Peer Y."/>
            <person name="Friml J."/>
            <person name="Beilby M."/>
            <person name="Dolan L."/>
            <person name="Kohara Y."/>
            <person name="Sugano S."/>
            <person name="Fujiyama A."/>
            <person name="Delaux P.-M."/>
            <person name="Quint M."/>
            <person name="TheiBen G."/>
            <person name="Hagemann M."/>
            <person name="Harholt J."/>
            <person name="Dunand C."/>
            <person name="Zachgo S."/>
            <person name="Langdale J."/>
            <person name="Maumus F."/>
            <person name="Straeten D.V.D."/>
            <person name="Gould S.B."/>
            <person name="Rensing S.A."/>
        </authorList>
    </citation>
    <scope>NUCLEOTIDE SEQUENCE [LARGE SCALE GENOMIC DNA]</scope>
    <source>
        <strain evidence="2 3">S276</strain>
    </source>
</reference>
<evidence type="ECO:0000256" key="1">
    <source>
        <dbReference type="SAM" id="MobiDB-lite"/>
    </source>
</evidence>
<feature type="compositionally biased region" description="Basic and acidic residues" evidence="1">
    <location>
        <begin position="118"/>
        <end position="130"/>
    </location>
</feature>
<organism evidence="2 3">
    <name type="scientific">Chara braunii</name>
    <name type="common">Braun's stonewort</name>
    <dbReference type="NCBI Taxonomy" id="69332"/>
    <lineage>
        <taxon>Eukaryota</taxon>
        <taxon>Viridiplantae</taxon>
        <taxon>Streptophyta</taxon>
        <taxon>Charophyceae</taxon>
        <taxon>Charales</taxon>
        <taxon>Characeae</taxon>
        <taxon>Chara</taxon>
    </lineage>
</organism>
<feature type="compositionally biased region" description="Basic and acidic residues" evidence="1">
    <location>
        <begin position="324"/>
        <end position="334"/>
    </location>
</feature>
<dbReference type="EMBL" id="BFEA01000216">
    <property type="protein sequence ID" value="GBG75041.1"/>
    <property type="molecule type" value="Genomic_DNA"/>
</dbReference>
<protein>
    <submittedName>
        <fullName evidence="2">Uncharacterized protein</fullName>
    </submittedName>
</protein>
<dbReference type="Gene3D" id="2.40.70.10">
    <property type="entry name" value="Acid Proteases"/>
    <property type="match status" value="1"/>
</dbReference>
<dbReference type="CDD" id="cd00303">
    <property type="entry name" value="retropepsin_like"/>
    <property type="match status" value="1"/>
</dbReference>
<comment type="caution">
    <text evidence="2">The sequence shown here is derived from an EMBL/GenBank/DDBJ whole genome shotgun (WGS) entry which is preliminary data.</text>
</comment>
<feature type="compositionally biased region" description="Acidic residues" evidence="1">
    <location>
        <begin position="16"/>
        <end position="28"/>
    </location>
</feature>
<evidence type="ECO:0000313" key="3">
    <source>
        <dbReference type="Proteomes" id="UP000265515"/>
    </source>
</evidence>
<accession>A0A388KYC4</accession>
<dbReference type="InterPro" id="IPR021109">
    <property type="entry name" value="Peptidase_aspartic_dom_sf"/>
</dbReference>
<feature type="compositionally biased region" description="Basic and acidic residues" evidence="1">
    <location>
        <begin position="238"/>
        <end position="254"/>
    </location>
</feature>
<sequence>MATGDEARSQLRDENQDVEDDVDQEERDLGDRGSAMSLGNRERSKDAVPGEDSGKSGGSKRGTPGTKEVRDRESPARQQPEGAEPKKVRLTDARRKLAEVERRTAEYRAKLLEEIMNDAKKNAVDDRTLEEGELDLGQGSQDGDAQHRKDRPRDTRDTPTRKGKEGIKFLREDRDRPVNPLLLDSGASRPSVLPVNFITESDDRDGVNVTTRQRGAAKKVIQDAVMEDAQEGSNPPAESDHDKVYGKPREEAPVDKVTSAKKKFRYQIPILADLEIDHTLSQLLVTMVSVAFQTMLQASPRLLKGLRQLLTRQRVEVAEEPGEREEGKEQEPPREVANLQRALGDLKDLEKAFTDIRLSLPDREGGEVMRAPPGTKLSFHALPVGKPKVQIGTHRTDTLVDGRAEITLIRKDFATIAGCPIIREVTGSVRGASGEIPFSDYVTKCAVKTEVRESIWSFQRMTVMDEMDHDVILGRPWCANVEMIGMHRHDDTYMVDIEDPVSECAVSRPSSVCQVPIWYLGYSMMWTSPSGVAFSKRGAPQDFHWSTQARRPAVQHNRPVTVVAARFTLGRGSGKAGSAFSTARRASL</sequence>
<feature type="compositionally biased region" description="Basic and acidic residues" evidence="1">
    <location>
        <begin position="144"/>
        <end position="173"/>
    </location>
</feature>
<evidence type="ECO:0000313" key="2">
    <source>
        <dbReference type="EMBL" id="GBG75041.1"/>
    </source>
</evidence>
<dbReference type="Gramene" id="GBG75041">
    <property type="protein sequence ID" value="GBG75041"/>
    <property type="gene ID" value="CBR_g19554"/>
</dbReference>
<proteinExistence type="predicted"/>
<feature type="region of interest" description="Disordered" evidence="1">
    <location>
        <begin position="118"/>
        <end position="173"/>
    </location>
</feature>
<feature type="region of interest" description="Disordered" evidence="1">
    <location>
        <begin position="316"/>
        <end position="335"/>
    </location>
</feature>
<feature type="compositionally biased region" description="Basic and acidic residues" evidence="1">
    <location>
        <begin position="1"/>
        <end position="15"/>
    </location>
</feature>
<name>A0A388KYC4_CHABU</name>